<sequence length="231" mass="26899">MAYGSRDVFSPHTFAAHENYIDLYHVYDDLSRTPYIHGIGIECEDPDEYFMHASFVITPEAMRKHLHWKNRQRTQFISFYDDLAVAQTEMQRRIDHPFVPNVGMRNPDLVRIAHVRLHRGTKVWGLSRAEMLEMIGACAQELFKVSHRYECYQTVRPGPVEEASTQHSAHSFTLPQYFLHKSKRSRWHVGPMQDPGSIAATLLTLWNLHWLNIKSTFLNLIALNIPITIID</sequence>
<organism evidence="1 2">
    <name type="scientific">Vermiconidia calcicola</name>
    <dbReference type="NCBI Taxonomy" id="1690605"/>
    <lineage>
        <taxon>Eukaryota</taxon>
        <taxon>Fungi</taxon>
        <taxon>Dikarya</taxon>
        <taxon>Ascomycota</taxon>
        <taxon>Pezizomycotina</taxon>
        <taxon>Dothideomycetes</taxon>
        <taxon>Dothideomycetidae</taxon>
        <taxon>Mycosphaerellales</taxon>
        <taxon>Extremaceae</taxon>
        <taxon>Vermiconidia</taxon>
    </lineage>
</organism>
<proteinExistence type="predicted"/>
<name>A0ACC3NQM7_9PEZI</name>
<evidence type="ECO:0000313" key="1">
    <source>
        <dbReference type="EMBL" id="KAK3721452.1"/>
    </source>
</evidence>
<protein>
    <submittedName>
        <fullName evidence="1">Uncharacterized protein</fullName>
    </submittedName>
</protein>
<keyword evidence="2" id="KW-1185">Reference proteome</keyword>
<dbReference type="Proteomes" id="UP001281147">
    <property type="component" value="Unassembled WGS sequence"/>
</dbReference>
<evidence type="ECO:0000313" key="2">
    <source>
        <dbReference type="Proteomes" id="UP001281147"/>
    </source>
</evidence>
<dbReference type="EMBL" id="JAUTXU010000017">
    <property type="protein sequence ID" value="KAK3721452.1"/>
    <property type="molecule type" value="Genomic_DNA"/>
</dbReference>
<gene>
    <name evidence="1" type="ORF">LTR37_003007</name>
</gene>
<accession>A0ACC3NQM7</accession>
<reference evidence="1" key="1">
    <citation type="submission" date="2023-07" db="EMBL/GenBank/DDBJ databases">
        <title>Black Yeasts Isolated from many extreme environments.</title>
        <authorList>
            <person name="Coleine C."/>
            <person name="Stajich J.E."/>
            <person name="Selbmann L."/>
        </authorList>
    </citation>
    <scope>NUCLEOTIDE SEQUENCE</scope>
    <source>
        <strain evidence="1">CCFEE 5714</strain>
    </source>
</reference>
<comment type="caution">
    <text evidence="1">The sequence shown here is derived from an EMBL/GenBank/DDBJ whole genome shotgun (WGS) entry which is preliminary data.</text>
</comment>